<evidence type="ECO:0000256" key="1">
    <source>
        <dbReference type="ARBA" id="ARBA00022737"/>
    </source>
</evidence>
<dbReference type="InterPro" id="IPR013105">
    <property type="entry name" value="TPR_2"/>
</dbReference>
<evidence type="ECO:0000313" key="5">
    <source>
        <dbReference type="Proteomes" id="UP000662904"/>
    </source>
</evidence>
<evidence type="ECO:0000256" key="2">
    <source>
        <dbReference type="ARBA" id="ARBA00022803"/>
    </source>
</evidence>
<reference evidence="4" key="1">
    <citation type="submission" date="2020-07" db="EMBL/GenBank/DDBJ databases">
        <title>Koleobacter methoxysyntrophicus gen. nov., sp. nov., a novel anaerobic bacterium isolated from deep subsurface oil field and proposal of Koleobacterales ord. nov. in the phylum Firmicutes.</title>
        <authorList>
            <person name="Sakamoto S."/>
            <person name="Tamaki H."/>
        </authorList>
    </citation>
    <scope>NUCLEOTIDE SEQUENCE</scope>
    <source>
        <strain evidence="4">NRmbB1</strain>
    </source>
</reference>
<evidence type="ECO:0008006" key="6">
    <source>
        <dbReference type="Google" id="ProtNLM"/>
    </source>
</evidence>
<gene>
    <name evidence="4" type="ORF">H0A61_00848</name>
</gene>
<evidence type="ECO:0000313" key="4">
    <source>
        <dbReference type="EMBL" id="QSQ08521.1"/>
    </source>
</evidence>
<keyword evidence="5" id="KW-1185">Reference proteome</keyword>
<sequence>MSTEKGAAFLSWWLHRIENRKDWGDGLKKEVLRNMICCMAGCLKECGEIDEALEVIKEGLNYFPGNKELKIIRGRLLLEKKEYGEAIRIFKKCESYKWLGRTYEKLGQYDKALEYYVEAYKKNREQVCYFISIFRILGKIIGIDASLNFLSSSLSLTKSETKLLFDIFVNLE</sequence>
<dbReference type="InterPro" id="IPR011990">
    <property type="entry name" value="TPR-like_helical_dom_sf"/>
</dbReference>
<organism evidence="4 5">
    <name type="scientific">Koleobacter methoxysyntrophicus</name>
    <dbReference type="NCBI Taxonomy" id="2751313"/>
    <lineage>
        <taxon>Bacteria</taxon>
        <taxon>Bacillati</taxon>
        <taxon>Bacillota</taxon>
        <taxon>Clostridia</taxon>
        <taxon>Koleobacterales</taxon>
        <taxon>Koleobacteraceae</taxon>
        <taxon>Koleobacter</taxon>
    </lineage>
</organism>
<dbReference type="SUPFAM" id="SSF48452">
    <property type="entry name" value="TPR-like"/>
    <property type="match status" value="1"/>
</dbReference>
<dbReference type="InterPro" id="IPR019734">
    <property type="entry name" value="TPR_rpt"/>
</dbReference>
<protein>
    <recommendedName>
        <fullName evidence="6">Tetratricopeptide repeat protein</fullName>
    </recommendedName>
</protein>
<dbReference type="Proteomes" id="UP000662904">
    <property type="component" value="Chromosome"/>
</dbReference>
<dbReference type="Gene3D" id="1.25.40.10">
    <property type="entry name" value="Tetratricopeptide repeat domain"/>
    <property type="match status" value="1"/>
</dbReference>
<accession>A0A8A0RJA0</accession>
<proteinExistence type="predicted"/>
<name>A0A8A0RJA0_9FIRM</name>
<dbReference type="SMART" id="SM00028">
    <property type="entry name" value="TPR"/>
    <property type="match status" value="2"/>
</dbReference>
<dbReference type="PROSITE" id="PS50005">
    <property type="entry name" value="TPR"/>
    <property type="match status" value="1"/>
</dbReference>
<keyword evidence="2 3" id="KW-0802">TPR repeat</keyword>
<dbReference type="KEGG" id="kme:H0A61_00848"/>
<keyword evidence="1" id="KW-0677">Repeat</keyword>
<dbReference type="RefSeq" id="WP_206708731.1">
    <property type="nucleotide sequence ID" value="NZ_CP059066.1"/>
</dbReference>
<dbReference type="Pfam" id="PF07719">
    <property type="entry name" value="TPR_2"/>
    <property type="match status" value="1"/>
</dbReference>
<dbReference type="EMBL" id="CP059066">
    <property type="protein sequence ID" value="QSQ08521.1"/>
    <property type="molecule type" value="Genomic_DNA"/>
</dbReference>
<dbReference type="AlphaFoldDB" id="A0A8A0RJA0"/>
<evidence type="ECO:0000256" key="3">
    <source>
        <dbReference type="PROSITE-ProRule" id="PRU00339"/>
    </source>
</evidence>
<feature type="repeat" description="TPR" evidence="3">
    <location>
        <begin position="93"/>
        <end position="126"/>
    </location>
</feature>